<dbReference type="InterPro" id="IPR002821">
    <property type="entry name" value="Hydantoinase_A"/>
</dbReference>
<organism evidence="4 5">
    <name type="scientific">Capillimicrobium parvum</name>
    <dbReference type="NCBI Taxonomy" id="2884022"/>
    <lineage>
        <taxon>Bacteria</taxon>
        <taxon>Bacillati</taxon>
        <taxon>Actinomycetota</taxon>
        <taxon>Thermoleophilia</taxon>
        <taxon>Solirubrobacterales</taxon>
        <taxon>Capillimicrobiaceae</taxon>
        <taxon>Capillimicrobium</taxon>
    </lineage>
</organism>
<proteinExistence type="predicted"/>
<dbReference type="Pfam" id="PF01968">
    <property type="entry name" value="Hydantoinase_A"/>
    <property type="match status" value="1"/>
</dbReference>
<name>A0A9E6XU11_9ACTN</name>
<keyword evidence="5" id="KW-1185">Reference proteome</keyword>
<feature type="region of interest" description="Disordered" evidence="1">
    <location>
        <begin position="591"/>
        <end position="613"/>
    </location>
</feature>
<feature type="region of interest" description="Disordered" evidence="1">
    <location>
        <begin position="1"/>
        <end position="22"/>
    </location>
</feature>
<dbReference type="PANTHER" id="PTHR11365">
    <property type="entry name" value="5-OXOPROLINASE RELATED"/>
    <property type="match status" value="1"/>
</dbReference>
<dbReference type="PANTHER" id="PTHR11365:SF23">
    <property type="entry name" value="HYPOTHETICAL 5-OXOPROLINASE (EUROFUNG)-RELATED"/>
    <property type="match status" value="1"/>
</dbReference>
<dbReference type="GO" id="GO:0006749">
    <property type="term" value="P:glutathione metabolic process"/>
    <property type="evidence" value="ECO:0007669"/>
    <property type="project" value="TreeGrafter"/>
</dbReference>
<dbReference type="Proteomes" id="UP001162834">
    <property type="component" value="Chromosome"/>
</dbReference>
<dbReference type="RefSeq" id="WP_259314055.1">
    <property type="nucleotide sequence ID" value="NZ_CP087164.1"/>
</dbReference>
<accession>A0A9E6XU11</accession>
<dbReference type="AlphaFoldDB" id="A0A9E6XU11"/>
<feature type="domain" description="Hydantoinase A/oxoprolinase" evidence="2">
    <location>
        <begin position="213"/>
        <end position="495"/>
    </location>
</feature>
<reference evidence="4" key="1">
    <citation type="journal article" date="2022" name="Int. J. Syst. Evol. Microbiol.">
        <title>Pseudomonas aegrilactucae sp. nov. and Pseudomonas morbosilactucae sp. nov., pathogens causing bacterial rot of lettuce in Japan.</title>
        <authorList>
            <person name="Sawada H."/>
            <person name="Fujikawa T."/>
            <person name="Satou M."/>
        </authorList>
    </citation>
    <scope>NUCLEOTIDE SEQUENCE</scope>
    <source>
        <strain evidence="4">0166_1</strain>
    </source>
</reference>
<feature type="domain" description="Hydantoinase/oxoprolinase N-terminal" evidence="3">
    <location>
        <begin position="26"/>
        <end position="186"/>
    </location>
</feature>
<dbReference type="GO" id="GO:0016874">
    <property type="term" value="F:ligase activity"/>
    <property type="evidence" value="ECO:0007669"/>
    <property type="project" value="UniProtKB-KW"/>
</dbReference>
<gene>
    <name evidence="4" type="primary">apc1</name>
    <name evidence="4" type="ORF">DSM104329_00754</name>
</gene>
<evidence type="ECO:0000259" key="2">
    <source>
        <dbReference type="Pfam" id="PF01968"/>
    </source>
</evidence>
<dbReference type="EC" id="6.4.1.8" evidence="4"/>
<evidence type="ECO:0000259" key="3">
    <source>
        <dbReference type="Pfam" id="PF05378"/>
    </source>
</evidence>
<dbReference type="KEGG" id="sbae:DSM104329_00754"/>
<dbReference type="EMBL" id="CP087164">
    <property type="protein sequence ID" value="UGS34376.1"/>
    <property type="molecule type" value="Genomic_DNA"/>
</dbReference>
<protein>
    <submittedName>
        <fullName evidence="4">Acetophenone carboxylase alpha subunit</fullName>
        <ecNumber evidence="4">6.4.1.8</ecNumber>
    </submittedName>
</protein>
<evidence type="ECO:0000313" key="5">
    <source>
        <dbReference type="Proteomes" id="UP001162834"/>
    </source>
</evidence>
<keyword evidence="4" id="KW-0436">Ligase</keyword>
<dbReference type="InterPro" id="IPR045079">
    <property type="entry name" value="Oxoprolinase-like"/>
</dbReference>
<evidence type="ECO:0000313" key="4">
    <source>
        <dbReference type="EMBL" id="UGS34376.1"/>
    </source>
</evidence>
<dbReference type="GO" id="GO:0005829">
    <property type="term" value="C:cytosol"/>
    <property type="evidence" value="ECO:0007669"/>
    <property type="project" value="TreeGrafter"/>
</dbReference>
<evidence type="ECO:0000256" key="1">
    <source>
        <dbReference type="SAM" id="MobiDB-lite"/>
    </source>
</evidence>
<dbReference type="Pfam" id="PF05378">
    <property type="entry name" value="Hydant_A_N"/>
    <property type="match status" value="1"/>
</dbReference>
<sequence length="670" mass="70930">MSSATHAEPASAAQGTPRPDGRRYMVDIDIGGTLTDGLFSDGESVTAVKVDTTPHDFTVCFFECLREGARQLGHDDLKAFLTEVAVIRWSATIATNIIAEGKGPRIGLLVSAGTGPELYGTGESRAVGRLIAPENIVELPEDRSERDTLAAIRALLEKGVRRIAVSTRGGFDDASAELAVRRLVDESFPDHYLGAVPLVLGSEICHHPDDQTRTHMALVNAYVHTPLAVALFQAEDKLLGEYGYRRPVYIAHVNGGVARVAKTKAVDTAESSPFFGLKACAWWSRLYGHDKILALDVGGTTAKLGIVHDGQPVTIDQGDLLGVPLKTPWTLLRSAAVGGGSVARAGDGAVRLGPDSQGAFPGPACYDLGGREATLTDAFLALGMLNAERFLGGRRALRVDLAEEALQRAVAQPLGIDVGTAAERIVDRGVEIVCAVAAETLELAGLDADGLRLYCFGGNGGNFAARVAGRLGIGEAYAFSLGPVLSAFGSSVSEICHVREEWPFAALGSEARETVPAIVQRGVDQVTRDLQGEQLSTDDARFSCEITITQDGRTEQYELAADPAEATALFERLGDRTGVVERVAIRGLSPVPTYHPTPAPEAGEHPARPAGRRRIDGADGEVLVWEQLDPGSVGQGPAVLESETNSCTVPAGWTVRIDRFANAILQPAGQ</sequence>
<feature type="compositionally biased region" description="Basic and acidic residues" evidence="1">
    <location>
        <begin position="602"/>
        <end position="613"/>
    </location>
</feature>
<dbReference type="InterPro" id="IPR008040">
    <property type="entry name" value="Hydant_A_N"/>
</dbReference>
<dbReference type="GO" id="GO:0017168">
    <property type="term" value="F:5-oxoprolinase (ATP-hydrolyzing) activity"/>
    <property type="evidence" value="ECO:0007669"/>
    <property type="project" value="TreeGrafter"/>
</dbReference>